<feature type="region of interest" description="Disordered" evidence="1">
    <location>
        <begin position="39"/>
        <end position="58"/>
    </location>
</feature>
<protein>
    <submittedName>
        <fullName evidence="2">Uncharacterized protein</fullName>
    </submittedName>
</protein>
<name>A0A0G3BGN5_9BURK</name>
<proteinExistence type="predicted"/>
<evidence type="ECO:0000313" key="3">
    <source>
        <dbReference type="Proteomes" id="UP000035352"/>
    </source>
</evidence>
<dbReference type="EMBL" id="CP011371">
    <property type="protein sequence ID" value="AKJ28609.1"/>
    <property type="molecule type" value="Genomic_DNA"/>
</dbReference>
<dbReference type="AlphaFoldDB" id="A0A0G3BGN5"/>
<dbReference type="KEGG" id="pbh:AAW51_1918"/>
<organism evidence="2 3">
    <name type="scientific">Caldimonas brevitalea</name>
    <dbReference type="NCBI Taxonomy" id="413882"/>
    <lineage>
        <taxon>Bacteria</taxon>
        <taxon>Pseudomonadati</taxon>
        <taxon>Pseudomonadota</taxon>
        <taxon>Betaproteobacteria</taxon>
        <taxon>Burkholderiales</taxon>
        <taxon>Sphaerotilaceae</taxon>
        <taxon>Caldimonas</taxon>
    </lineage>
</organism>
<sequence length="111" mass="12928">MAEFSIVYNGRHYQYDRYRYDHLADAVNYARLRRLVPPDKDEEADAMPAPEDVQPPDEAQRQLMSEFDISYEHGLYRFGPFRYERCSDAVAYARLERGRGGGSQPAGHPQR</sequence>
<evidence type="ECO:0000313" key="2">
    <source>
        <dbReference type="EMBL" id="AKJ28609.1"/>
    </source>
</evidence>
<dbReference type="Proteomes" id="UP000035352">
    <property type="component" value="Chromosome"/>
</dbReference>
<accession>A0A0G3BGN5</accession>
<gene>
    <name evidence="2" type="ORF">AAW51_1918</name>
</gene>
<keyword evidence="3" id="KW-1185">Reference proteome</keyword>
<reference evidence="2 3" key="1">
    <citation type="submission" date="2015-05" db="EMBL/GenBank/DDBJ databases">
        <authorList>
            <person name="Tang B."/>
            <person name="Yu Y."/>
        </authorList>
    </citation>
    <scope>NUCLEOTIDE SEQUENCE [LARGE SCALE GENOMIC DNA]</scope>
    <source>
        <strain evidence="2 3">DSM 7029</strain>
    </source>
</reference>
<evidence type="ECO:0000256" key="1">
    <source>
        <dbReference type="SAM" id="MobiDB-lite"/>
    </source>
</evidence>